<dbReference type="PANTHER" id="PTHR46552:SF1">
    <property type="entry name" value="NADH-UBIQUINONE OXIDOREDUCTASE CHAIN 2"/>
    <property type="match status" value="1"/>
</dbReference>
<keyword evidence="11" id="KW-0249">Electron transport</keyword>
<evidence type="ECO:0000256" key="3">
    <source>
        <dbReference type="ARBA" id="ARBA00007012"/>
    </source>
</evidence>
<feature type="domain" description="NADH:quinone oxidoreductase/Mrp antiporter transmembrane" evidence="20">
    <location>
        <begin position="46"/>
        <end position="307"/>
    </location>
</feature>
<evidence type="ECO:0000256" key="11">
    <source>
        <dbReference type="ARBA" id="ARBA00022982"/>
    </source>
</evidence>
<evidence type="ECO:0000256" key="7">
    <source>
        <dbReference type="ARBA" id="ARBA00022660"/>
    </source>
</evidence>
<evidence type="ECO:0000256" key="8">
    <source>
        <dbReference type="ARBA" id="ARBA00022692"/>
    </source>
</evidence>
<name>A0A343B780_VESDU</name>
<protein>
    <recommendedName>
        <fullName evidence="5">NADH-ubiquinone oxidoreductase chain 2</fullName>
        <ecNumber evidence="4">7.1.1.2</ecNumber>
    </recommendedName>
    <alternativeName>
        <fullName evidence="17">NADH dehydrogenase subunit 2</fullName>
    </alternativeName>
</protein>
<feature type="transmembrane region" description="Helical" evidence="19">
    <location>
        <begin position="75"/>
        <end position="94"/>
    </location>
</feature>
<sequence>MFMNKSTTNILLNSTYPTNTFNLNKLFYFLLFSMISISMLSIFFTNFIHLWMLMEINTLILISTMSIFMKSFKSTMNFFIIQSFSSLMLIFILMIKNNIMNDLLNISTNIMLSLMFSLKLGLFPFHFWPPLINKNINWVLIFIMSTSQKFIPLLMFNLFINQIINHQMMFMIFTMSILSSSMATIMNIYETNLKKIMTFSSTNHLSWMIIIIMFDSSMFLIYFLVYSLSMIFLCSIFNKFNITTIMSLNKIQLFNFKKIYLFINLNFLIISALPPFLTFIVKINIMKILIENNALLSSFLLTMTSIFSLIFYMNIILKMNMLNLMTIKFYKFNTFTLKFNFYSIMIISMLSLTFIFHMFIFI</sequence>
<accession>A0A343B780</accession>
<evidence type="ECO:0000313" key="21">
    <source>
        <dbReference type="EMBL" id="AQU13929.1"/>
    </source>
</evidence>
<feature type="transmembrane region" description="Helical" evidence="19">
    <location>
        <begin position="138"/>
        <end position="158"/>
    </location>
</feature>
<keyword evidence="16 19" id="KW-0472">Membrane</keyword>
<evidence type="ECO:0000256" key="19">
    <source>
        <dbReference type="SAM" id="Phobius"/>
    </source>
</evidence>
<evidence type="ECO:0000256" key="13">
    <source>
        <dbReference type="ARBA" id="ARBA00023027"/>
    </source>
</evidence>
<evidence type="ECO:0000256" key="15">
    <source>
        <dbReference type="ARBA" id="ARBA00023128"/>
    </source>
</evidence>
<evidence type="ECO:0000256" key="2">
    <source>
        <dbReference type="ARBA" id="ARBA00004448"/>
    </source>
</evidence>
<evidence type="ECO:0000256" key="1">
    <source>
        <dbReference type="ARBA" id="ARBA00003257"/>
    </source>
</evidence>
<dbReference type="EMBL" id="KX950825">
    <property type="protein sequence ID" value="AQU13929.1"/>
    <property type="molecule type" value="Genomic_DNA"/>
</dbReference>
<dbReference type="AlphaFoldDB" id="A0A343B780"/>
<dbReference type="PANTHER" id="PTHR46552">
    <property type="entry name" value="NADH-UBIQUINONE OXIDOREDUCTASE CHAIN 2"/>
    <property type="match status" value="1"/>
</dbReference>
<keyword evidence="14" id="KW-0830">Ubiquinone</keyword>
<keyword evidence="15 21" id="KW-0496">Mitochondrion</keyword>
<evidence type="ECO:0000256" key="5">
    <source>
        <dbReference type="ARBA" id="ARBA00021008"/>
    </source>
</evidence>
<keyword evidence="7" id="KW-0679">Respiratory chain</keyword>
<feature type="transmembrane region" description="Helical" evidence="19">
    <location>
        <begin position="106"/>
        <end position="126"/>
    </location>
</feature>
<reference evidence="21" key="1">
    <citation type="journal article" date="2017" name="Mitochondrial DNA Part B Resour">
        <title>Complete mitochondrial genome of the yellow-legged Asian hornet, Vespa velutina nigrithorax (Hymenoptera: Vespidae).</title>
        <authorList>
            <person name="Kim J.S."/>
            <person name="Jeong J.S."/>
            <person name="Kim I."/>
        </authorList>
    </citation>
    <scope>NUCLEOTIDE SEQUENCE</scope>
</reference>
<comment type="function">
    <text evidence="1">Core subunit of the mitochondrial membrane respiratory chain NADH dehydrogenase (Complex I) that is believed to belong to the minimal assembly required for catalysis. Complex I functions in the transfer of electrons from NADH to the respiratory chain. The immediate electron acceptor for the enzyme is believed to be ubiquinone.</text>
</comment>
<evidence type="ECO:0000256" key="6">
    <source>
        <dbReference type="ARBA" id="ARBA00022448"/>
    </source>
</evidence>
<keyword evidence="13" id="KW-0520">NAD</keyword>
<evidence type="ECO:0000256" key="4">
    <source>
        <dbReference type="ARBA" id="ARBA00012944"/>
    </source>
</evidence>
<keyword evidence="6" id="KW-0813">Transport</keyword>
<keyword evidence="9" id="KW-0999">Mitochondrion inner membrane</keyword>
<evidence type="ECO:0000256" key="18">
    <source>
        <dbReference type="ARBA" id="ARBA00049551"/>
    </source>
</evidence>
<feature type="transmembrane region" description="Helical" evidence="19">
    <location>
        <begin position="259"/>
        <end position="283"/>
    </location>
</feature>
<dbReference type="GO" id="GO:0006120">
    <property type="term" value="P:mitochondrial electron transport, NADH to ubiquinone"/>
    <property type="evidence" value="ECO:0007669"/>
    <property type="project" value="TreeGrafter"/>
</dbReference>
<evidence type="ECO:0000259" key="20">
    <source>
        <dbReference type="Pfam" id="PF00361"/>
    </source>
</evidence>
<evidence type="ECO:0000256" key="14">
    <source>
        <dbReference type="ARBA" id="ARBA00023075"/>
    </source>
</evidence>
<feature type="transmembrane region" description="Helical" evidence="19">
    <location>
        <begin position="209"/>
        <end position="238"/>
    </location>
</feature>
<dbReference type="InterPro" id="IPR001750">
    <property type="entry name" value="ND/Mrp_TM"/>
</dbReference>
<evidence type="ECO:0000256" key="10">
    <source>
        <dbReference type="ARBA" id="ARBA00022967"/>
    </source>
</evidence>
<comment type="catalytic activity">
    <reaction evidence="18">
        <text>a ubiquinone + NADH + 5 H(+)(in) = a ubiquinol + NAD(+) + 4 H(+)(out)</text>
        <dbReference type="Rhea" id="RHEA:29091"/>
        <dbReference type="Rhea" id="RHEA-COMP:9565"/>
        <dbReference type="Rhea" id="RHEA-COMP:9566"/>
        <dbReference type="ChEBI" id="CHEBI:15378"/>
        <dbReference type="ChEBI" id="CHEBI:16389"/>
        <dbReference type="ChEBI" id="CHEBI:17976"/>
        <dbReference type="ChEBI" id="CHEBI:57540"/>
        <dbReference type="ChEBI" id="CHEBI:57945"/>
        <dbReference type="EC" id="7.1.1.2"/>
    </reaction>
</comment>
<dbReference type="EC" id="7.1.1.2" evidence="4"/>
<keyword evidence="12 19" id="KW-1133">Transmembrane helix</keyword>
<evidence type="ECO:0000256" key="12">
    <source>
        <dbReference type="ARBA" id="ARBA00022989"/>
    </source>
</evidence>
<organism evidence="21">
    <name type="scientific">Vespa ducalis</name>
    <name type="common">Black-tailed hornet</name>
    <dbReference type="NCBI Taxonomy" id="1075778"/>
    <lineage>
        <taxon>Eukaryota</taxon>
        <taxon>Metazoa</taxon>
        <taxon>Ecdysozoa</taxon>
        <taxon>Arthropoda</taxon>
        <taxon>Hexapoda</taxon>
        <taxon>Insecta</taxon>
        <taxon>Pterygota</taxon>
        <taxon>Neoptera</taxon>
        <taxon>Endopterygota</taxon>
        <taxon>Hymenoptera</taxon>
        <taxon>Apocrita</taxon>
        <taxon>Aculeata</taxon>
        <taxon>Vespoidea</taxon>
        <taxon>Vespidae</taxon>
        <taxon>Vespinae</taxon>
        <taxon>Vespa</taxon>
    </lineage>
</organism>
<feature type="transmembrane region" description="Helical" evidence="19">
    <location>
        <begin position="339"/>
        <end position="360"/>
    </location>
</feature>
<dbReference type="GO" id="GO:0008137">
    <property type="term" value="F:NADH dehydrogenase (ubiquinone) activity"/>
    <property type="evidence" value="ECO:0007669"/>
    <property type="project" value="UniProtKB-EC"/>
</dbReference>
<proteinExistence type="inferred from homology"/>
<evidence type="ECO:0000256" key="16">
    <source>
        <dbReference type="ARBA" id="ARBA00023136"/>
    </source>
</evidence>
<gene>
    <name evidence="21" type="primary">ND2</name>
</gene>
<keyword evidence="8 19" id="KW-0812">Transmembrane</keyword>
<geneLocation type="mitochondrion" evidence="21"/>
<feature type="transmembrane region" description="Helical" evidence="19">
    <location>
        <begin position="26"/>
        <end position="44"/>
    </location>
</feature>
<dbReference type="InterPro" id="IPR050175">
    <property type="entry name" value="Complex_I_Subunit_2"/>
</dbReference>
<dbReference type="GO" id="GO:0005743">
    <property type="term" value="C:mitochondrial inner membrane"/>
    <property type="evidence" value="ECO:0007669"/>
    <property type="project" value="UniProtKB-SubCell"/>
</dbReference>
<dbReference type="Pfam" id="PF00361">
    <property type="entry name" value="Proton_antipo_M"/>
    <property type="match status" value="1"/>
</dbReference>
<comment type="similarity">
    <text evidence="3">Belongs to the complex I subunit 2 family.</text>
</comment>
<evidence type="ECO:0000256" key="17">
    <source>
        <dbReference type="ARBA" id="ARBA00031028"/>
    </source>
</evidence>
<comment type="subcellular location">
    <subcellularLocation>
        <location evidence="2">Mitochondrion inner membrane</location>
        <topology evidence="2">Multi-pass membrane protein</topology>
    </subcellularLocation>
</comment>
<feature type="transmembrane region" description="Helical" evidence="19">
    <location>
        <begin position="170"/>
        <end position="189"/>
    </location>
</feature>
<keyword evidence="10" id="KW-1278">Translocase</keyword>
<evidence type="ECO:0000256" key="9">
    <source>
        <dbReference type="ARBA" id="ARBA00022792"/>
    </source>
</evidence>
<feature type="transmembrane region" description="Helical" evidence="19">
    <location>
        <begin position="295"/>
        <end position="318"/>
    </location>
</feature>